<sequence length="80" mass="9011">MIAESKYIIADLSGARPNCYYEAGFAHALGKEIILTIRDGETAHFDLQGHRFIQWKTESDLKKKLTQRIKALEDKSGSEG</sequence>
<proteinExistence type="predicted"/>
<keyword evidence="2" id="KW-1185">Reference proteome</keyword>
<name>A0ABW0YAN3_9GAMM</name>
<dbReference type="EMBL" id="JBHSPP010000005">
    <property type="protein sequence ID" value="MFC5705218.1"/>
    <property type="molecule type" value="Genomic_DNA"/>
</dbReference>
<organism evidence="1 2">
    <name type="scientific">Aeromonas eucrenophila</name>
    <dbReference type="NCBI Taxonomy" id="649"/>
    <lineage>
        <taxon>Bacteria</taxon>
        <taxon>Pseudomonadati</taxon>
        <taxon>Pseudomonadota</taxon>
        <taxon>Gammaproteobacteria</taxon>
        <taxon>Aeromonadales</taxon>
        <taxon>Aeromonadaceae</taxon>
        <taxon>Aeromonas</taxon>
    </lineage>
</organism>
<reference evidence="2" key="1">
    <citation type="journal article" date="2019" name="Int. J. Syst. Evol. Microbiol.">
        <title>The Global Catalogue of Microorganisms (GCM) 10K type strain sequencing project: providing services to taxonomists for standard genome sequencing and annotation.</title>
        <authorList>
            <consortium name="The Broad Institute Genomics Platform"/>
            <consortium name="The Broad Institute Genome Sequencing Center for Infectious Disease"/>
            <person name="Wu L."/>
            <person name="Ma J."/>
        </authorList>
    </citation>
    <scope>NUCLEOTIDE SEQUENCE [LARGE SCALE GENOMIC DNA]</scope>
    <source>
        <strain evidence="2">KCTC 15012</strain>
    </source>
</reference>
<evidence type="ECO:0000313" key="1">
    <source>
        <dbReference type="EMBL" id="MFC5705218.1"/>
    </source>
</evidence>
<accession>A0ABW0YAN3</accession>
<gene>
    <name evidence="1" type="ORF">ACFPVW_03820</name>
</gene>
<comment type="caution">
    <text evidence="1">The sequence shown here is derived from an EMBL/GenBank/DDBJ whole genome shotgun (WGS) entry which is preliminary data.</text>
</comment>
<dbReference type="Gene3D" id="3.40.50.450">
    <property type="match status" value="1"/>
</dbReference>
<evidence type="ECO:0000313" key="2">
    <source>
        <dbReference type="Proteomes" id="UP001596132"/>
    </source>
</evidence>
<dbReference type="Proteomes" id="UP001596132">
    <property type="component" value="Unassembled WGS sequence"/>
</dbReference>
<dbReference type="RefSeq" id="WP_378051291.1">
    <property type="nucleotide sequence ID" value="NZ_JBHSPP010000005.1"/>
</dbReference>
<protein>
    <submittedName>
        <fullName evidence="1">Uncharacterized protein</fullName>
    </submittedName>
</protein>